<dbReference type="PANTHER" id="PTHR43489">
    <property type="entry name" value="ISOMERASE"/>
    <property type="match status" value="1"/>
</dbReference>
<evidence type="ECO:0000313" key="3">
    <source>
        <dbReference type="EMBL" id="TWT36517.1"/>
    </source>
</evidence>
<dbReference type="GO" id="GO:0019852">
    <property type="term" value="P:L-ascorbic acid metabolic process"/>
    <property type="evidence" value="ECO:0007669"/>
    <property type="project" value="TreeGrafter"/>
</dbReference>
<keyword evidence="1 3" id="KW-0413">Isomerase</keyword>
<dbReference type="Proteomes" id="UP000316714">
    <property type="component" value="Unassembled WGS sequence"/>
</dbReference>
<evidence type="ECO:0000259" key="2">
    <source>
        <dbReference type="Pfam" id="PF01261"/>
    </source>
</evidence>
<gene>
    <name evidence="3" type="ORF">KOR34_14230</name>
</gene>
<keyword evidence="4" id="KW-1185">Reference proteome</keyword>
<dbReference type="PANTHER" id="PTHR43489:SF1">
    <property type="entry name" value="L-RIBULOSE-5-PHOSPHATE 3-EPIMERASE SGBU-RELATED"/>
    <property type="match status" value="1"/>
</dbReference>
<protein>
    <submittedName>
        <fullName evidence="3">Xylose isomerase-like TIM barrel</fullName>
    </submittedName>
</protein>
<dbReference type="SUPFAM" id="SSF51658">
    <property type="entry name" value="Xylose isomerase-like"/>
    <property type="match status" value="1"/>
</dbReference>
<dbReference type="InterPro" id="IPR050417">
    <property type="entry name" value="Sugar_Epim/Isomerase"/>
</dbReference>
<evidence type="ECO:0000256" key="1">
    <source>
        <dbReference type="ARBA" id="ARBA00023235"/>
    </source>
</evidence>
<dbReference type="Gene3D" id="3.20.20.150">
    <property type="entry name" value="Divalent-metal-dependent TIM barrel enzymes"/>
    <property type="match status" value="1"/>
</dbReference>
<proteinExistence type="predicted"/>
<comment type="caution">
    <text evidence="3">The sequence shown here is derived from an EMBL/GenBank/DDBJ whole genome shotgun (WGS) entry which is preliminary data.</text>
</comment>
<dbReference type="AlphaFoldDB" id="A0A5C5VF10"/>
<dbReference type="Pfam" id="PF01261">
    <property type="entry name" value="AP_endonuc_2"/>
    <property type="match status" value="1"/>
</dbReference>
<evidence type="ECO:0000313" key="4">
    <source>
        <dbReference type="Proteomes" id="UP000316714"/>
    </source>
</evidence>
<dbReference type="InterPro" id="IPR013022">
    <property type="entry name" value="Xyl_isomerase-like_TIM-brl"/>
</dbReference>
<feature type="domain" description="Xylose isomerase-like TIM barrel" evidence="2">
    <location>
        <begin position="101"/>
        <end position="342"/>
    </location>
</feature>
<dbReference type="InterPro" id="IPR036237">
    <property type="entry name" value="Xyl_isomerase-like_sf"/>
</dbReference>
<dbReference type="GO" id="GO:0034015">
    <property type="term" value="F:L-ribulose-5-phosphate 3-epimerase activity"/>
    <property type="evidence" value="ECO:0007669"/>
    <property type="project" value="TreeGrafter"/>
</dbReference>
<sequence length="366" mass="39330">MSFSAGVSSACADDLRNTLYVLFQLFYSCFASVDASCIGGQTNNLTSHFDPAAARVEANTPPTRSGVKDRYSRMNNSVSAADYPIGVFASIDAGFGVRLDVAHDLGTPTLHLHAPQQTTRSAETAAQFKKKAEELGMRVTVVFAGFDGESYADIPTVQQTVGLAPAATRAARLAELKEIIDFTVALGVDATGLHIGFVPHDSADPEYTAIVDAVREACDYAAERGVNIHLETGQEPAGVLVGFLETVGRQNLFVNFDPANMILYGCGEPIFALKEVGRYVRSVHCKDAKWSENPGETWGAETPLGEGDVDFAEFLKTLSDIGYRGPLTIEREIPQEPERQRSEIAHAITFIGGLLEGQHSAGEAPQ</sequence>
<dbReference type="EMBL" id="SIHJ01000001">
    <property type="protein sequence ID" value="TWT36517.1"/>
    <property type="molecule type" value="Genomic_DNA"/>
</dbReference>
<accession>A0A5C5VF10</accession>
<reference evidence="3 4" key="1">
    <citation type="submission" date="2019-02" db="EMBL/GenBank/DDBJ databases">
        <title>Deep-cultivation of Planctomycetes and their phenomic and genomic characterization uncovers novel biology.</title>
        <authorList>
            <person name="Wiegand S."/>
            <person name="Jogler M."/>
            <person name="Boedeker C."/>
            <person name="Pinto D."/>
            <person name="Vollmers J."/>
            <person name="Rivas-Marin E."/>
            <person name="Kohn T."/>
            <person name="Peeters S.H."/>
            <person name="Heuer A."/>
            <person name="Rast P."/>
            <person name="Oberbeckmann S."/>
            <person name="Bunk B."/>
            <person name="Jeske O."/>
            <person name="Meyerdierks A."/>
            <person name="Storesund J.E."/>
            <person name="Kallscheuer N."/>
            <person name="Luecker S."/>
            <person name="Lage O.M."/>
            <person name="Pohl T."/>
            <person name="Merkel B.J."/>
            <person name="Hornburger P."/>
            <person name="Mueller R.-W."/>
            <person name="Bruemmer F."/>
            <person name="Labrenz M."/>
            <person name="Spormann A.M."/>
            <person name="Op Den Camp H."/>
            <person name="Overmann J."/>
            <person name="Amann R."/>
            <person name="Jetten M.S.M."/>
            <person name="Mascher T."/>
            <person name="Medema M.H."/>
            <person name="Devos D.P."/>
            <person name="Kaster A.-K."/>
            <person name="Ovreas L."/>
            <person name="Rohde M."/>
            <person name="Galperin M.Y."/>
            <person name="Jogler C."/>
        </authorList>
    </citation>
    <scope>NUCLEOTIDE SEQUENCE [LARGE SCALE GENOMIC DNA]</scope>
    <source>
        <strain evidence="3 4">KOR34</strain>
    </source>
</reference>
<name>A0A5C5VF10_9BACT</name>
<organism evidence="3 4">
    <name type="scientific">Posidoniimonas corsicana</name>
    <dbReference type="NCBI Taxonomy" id="1938618"/>
    <lineage>
        <taxon>Bacteria</taxon>
        <taxon>Pseudomonadati</taxon>
        <taxon>Planctomycetota</taxon>
        <taxon>Planctomycetia</taxon>
        <taxon>Pirellulales</taxon>
        <taxon>Lacipirellulaceae</taxon>
        <taxon>Posidoniimonas</taxon>
    </lineage>
</organism>